<evidence type="ECO:0008006" key="6">
    <source>
        <dbReference type="Google" id="ProtNLM"/>
    </source>
</evidence>
<feature type="compositionally biased region" description="Low complexity" evidence="1">
    <location>
        <begin position="7"/>
        <end position="40"/>
    </location>
</feature>
<reference evidence="3" key="1">
    <citation type="submission" date="2016-04" db="EMBL/GenBank/DDBJ databases">
        <authorList>
            <person name="Nguyen H.D."/>
            <person name="Kesanakurti P."/>
            <person name="Cullis J."/>
            <person name="Levesque C.A."/>
            <person name="Hambleton S."/>
        </authorList>
    </citation>
    <scope>NUCLEOTIDE SEQUENCE</scope>
    <source>
        <strain evidence="3">DAOMC 238032</strain>
    </source>
</reference>
<name>A0A177V8V6_9BASI</name>
<keyword evidence="5" id="KW-1185">Reference proteome</keyword>
<dbReference type="AlphaFoldDB" id="A0A177V8V6"/>
<feature type="compositionally biased region" description="Basic and acidic residues" evidence="1">
    <location>
        <begin position="115"/>
        <end position="129"/>
    </location>
</feature>
<dbReference type="EMBL" id="CAJHJG010006165">
    <property type="protein sequence ID" value="CAD6955200.1"/>
    <property type="molecule type" value="Genomic_DNA"/>
</dbReference>
<feature type="region of interest" description="Disordered" evidence="1">
    <location>
        <begin position="1"/>
        <end position="146"/>
    </location>
</feature>
<reference evidence="2" key="3">
    <citation type="submission" date="2020-10" db="EMBL/GenBank/DDBJ databases">
        <authorList>
            <person name="Sedaghatjoo S."/>
        </authorList>
    </citation>
    <scope>NUCLEOTIDE SEQUENCE</scope>
    <source>
        <strain evidence="2">AZH3</strain>
    </source>
</reference>
<gene>
    <name evidence="3" type="ORF">A4X03_0g1709</name>
    <name evidence="2" type="ORF">JKIAZH3_G9304</name>
</gene>
<dbReference type="EMBL" id="LWDD02000146">
    <property type="protein sequence ID" value="KAE8263404.1"/>
    <property type="molecule type" value="Genomic_DNA"/>
</dbReference>
<proteinExistence type="predicted"/>
<evidence type="ECO:0000256" key="1">
    <source>
        <dbReference type="SAM" id="MobiDB-lite"/>
    </source>
</evidence>
<sequence length="146" mass="15390">MSDELKPTTTAPVTDTPAAATDASAATAPSTATTDAVAPDSKGKGKGKAPQPADDDDDDDDDEDDEDEDDDEDDEDLDEVVEDFDGQDGLDPKNILPSRPRRAAASKVSDYSSEDAIRKAGIKADGEGSKDEEDEDTSYMDTADDN</sequence>
<dbReference type="Proteomes" id="UP000836402">
    <property type="component" value="Unassembled WGS sequence"/>
</dbReference>
<protein>
    <recommendedName>
        <fullName evidence="6">Histone chaperone domain-containing protein</fullName>
    </recommendedName>
</protein>
<reference evidence="3" key="2">
    <citation type="journal article" date="2019" name="IMA Fungus">
        <title>Genome sequencing and comparison of five Tilletia species to identify candidate genes for the detection of regulated species infecting wheat.</title>
        <authorList>
            <person name="Nguyen H.D.T."/>
            <person name="Sultana T."/>
            <person name="Kesanakurti P."/>
            <person name="Hambleton S."/>
        </authorList>
    </citation>
    <scope>NUCLEOTIDE SEQUENCE</scope>
    <source>
        <strain evidence="3">DAOMC 238032</strain>
    </source>
</reference>
<organism evidence="3 4">
    <name type="scientific">Tilletia caries</name>
    <name type="common">wheat bunt fungus</name>
    <dbReference type="NCBI Taxonomy" id="13290"/>
    <lineage>
        <taxon>Eukaryota</taxon>
        <taxon>Fungi</taxon>
        <taxon>Dikarya</taxon>
        <taxon>Basidiomycota</taxon>
        <taxon>Ustilaginomycotina</taxon>
        <taxon>Exobasidiomycetes</taxon>
        <taxon>Tilletiales</taxon>
        <taxon>Tilletiaceae</taxon>
        <taxon>Tilletia</taxon>
    </lineage>
</organism>
<evidence type="ECO:0000313" key="4">
    <source>
        <dbReference type="Proteomes" id="UP000077671"/>
    </source>
</evidence>
<feature type="compositionally biased region" description="Acidic residues" evidence="1">
    <location>
        <begin position="130"/>
        <end position="146"/>
    </location>
</feature>
<feature type="compositionally biased region" description="Acidic residues" evidence="1">
    <location>
        <begin position="53"/>
        <end position="88"/>
    </location>
</feature>
<accession>A0A177V8V6</accession>
<dbReference type="Proteomes" id="UP000077671">
    <property type="component" value="Unassembled WGS sequence"/>
</dbReference>
<evidence type="ECO:0000313" key="2">
    <source>
        <dbReference type="EMBL" id="CAD6955200.1"/>
    </source>
</evidence>
<evidence type="ECO:0000313" key="5">
    <source>
        <dbReference type="Proteomes" id="UP000836402"/>
    </source>
</evidence>
<comment type="caution">
    <text evidence="3">The sequence shown here is derived from an EMBL/GenBank/DDBJ whole genome shotgun (WGS) entry which is preliminary data.</text>
</comment>
<evidence type="ECO:0000313" key="3">
    <source>
        <dbReference type="EMBL" id="KAE8263404.1"/>
    </source>
</evidence>